<protein>
    <submittedName>
        <fullName evidence="1">Uncharacterized protein</fullName>
    </submittedName>
</protein>
<accession>A0A0N1IAE7</accession>
<name>A0A0N1IAE7_LEPSE</name>
<dbReference type="EMBL" id="LJSK01000027">
    <property type="protein sequence ID" value="KPI89301.1"/>
    <property type="molecule type" value="Genomic_DNA"/>
</dbReference>
<sequence>MVQYWLVKPSTELQATLRELCSEIAMWERVRLGHAEKKAPCSFACISWARAADSLLPYPSSVGSAHAVHTEVQSLEGCGSLRDSLSYVSRDSTLPMPLLHPKFVERMPPSLLFAAGSAELPPNRDFSTRYLPSSTWVPLYCTQL</sequence>
<reference evidence="1 2" key="1">
    <citation type="journal article" date="2015" name="PLoS Pathog.">
        <title>Leptomonas seymouri: Adaptations to the Dixenous Life Cycle Analyzed by Genome Sequencing, Transcriptome Profiling and Co-infection with Leishmania donovani.</title>
        <authorList>
            <person name="Kraeva N."/>
            <person name="Butenko A."/>
            <person name="Hlavacova J."/>
            <person name="Kostygov A."/>
            <person name="Myskova J."/>
            <person name="Grybchuk D."/>
            <person name="Lestinova T."/>
            <person name="Votypka J."/>
            <person name="Volf P."/>
            <person name="Opperdoes F."/>
            <person name="Flegontov P."/>
            <person name="Lukes J."/>
            <person name="Yurchenko V."/>
        </authorList>
    </citation>
    <scope>NUCLEOTIDE SEQUENCE [LARGE SCALE GENOMIC DNA]</scope>
    <source>
        <strain evidence="1 2">ATCC 30220</strain>
    </source>
</reference>
<dbReference type="Proteomes" id="UP000038009">
    <property type="component" value="Unassembled WGS sequence"/>
</dbReference>
<organism evidence="1 2">
    <name type="scientific">Leptomonas seymouri</name>
    <dbReference type="NCBI Taxonomy" id="5684"/>
    <lineage>
        <taxon>Eukaryota</taxon>
        <taxon>Discoba</taxon>
        <taxon>Euglenozoa</taxon>
        <taxon>Kinetoplastea</taxon>
        <taxon>Metakinetoplastina</taxon>
        <taxon>Trypanosomatida</taxon>
        <taxon>Trypanosomatidae</taxon>
        <taxon>Leishmaniinae</taxon>
        <taxon>Leptomonas</taxon>
    </lineage>
</organism>
<gene>
    <name evidence="1" type="ORF">ABL78_1634</name>
</gene>
<dbReference type="VEuPathDB" id="TriTrypDB:Lsey_0027_0520"/>
<keyword evidence="2" id="KW-1185">Reference proteome</keyword>
<evidence type="ECO:0000313" key="1">
    <source>
        <dbReference type="EMBL" id="KPI89301.1"/>
    </source>
</evidence>
<dbReference type="AlphaFoldDB" id="A0A0N1IAE7"/>
<evidence type="ECO:0000313" key="2">
    <source>
        <dbReference type="Proteomes" id="UP000038009"/>
    </source>
</evidence>
<comment type="caution">
    <text evidence="1">The sequence shown here is derived from an EMBL/GenBank/DDBJ whole genome shotgun (WGS) entry which is preliminary data.</text>
</comment>
<proteinExistence type="predicted"/>